<dbReference type="STRING" id="1121869.SAMN03084138_00509"/>
<dbReference type="Pfam" id="PF03171">
    <property type="entry name" value="2OG-FeII_Oxy"/>
    <property type="match status" value="1"/>
</dbReference>
<evidence type="ECO:0000256" key="1">
    <source>
        <dbReference type="ARBA" id="ARBA00001961"/>
    </source>
</evidence>
<dbReference type="AlphaFoldDB" id="A0A1I5K813"/>
<evidence type="ECO:0000313" key="10">
    <source>
        <dbReference type="Proteomes" id="UP000182692"/>
    </source>
</evidence>
<dbReference type="GO" id="GO:0016705">
    <property type="term" value="F:oxidoreductase activity, acting on paired donors, with incorporation or reduction of molecular oxygen"/>
    <property type="evidence" value="ECO:0007669"/>
    <property type="project" value="InterPro"/>
</dbReference>
<organism evidence="9 10">
    <name type="scientific">Enterovibrio norvegicus DSM 15893</name>
    <dbReference type="NCBI Taxonomy" id="1121869"/>
    <lineage>
        <taxon>Bacteria</taxon>
        <taxon>Pseudomonadati</taxon>
        <taxon>Pseudomonadota</taxon>
        <taxon>Gammaproteobacteria</taxon>
        <taxon>Vibrionales</taxon>
        <taxon>Vibrionaceae</taxon>
        <taxon>Enterovibrio</taxon>
    </lineage>
</organism>
<evidence type="ECO:0000256" key="4">
    <source>
        <dbReference type="ARBA" id="ARBA00022896"/>
    </source>
</evidence>
<feature type="domain" description="Fe2OG dioxygenase" evidence="8">
    <location>
        <begin position="186"/>
        <end position="279"/>
    </location>
</feature>
<keyword evidence="7" id="KW-0408">Iron</keyword>
<comment type="cofactor">
    <cofactor evidence="1">
        <name>L-ascorbate</name>
        <dbReference type="ChEBI" id="CHEBI:38290"/>
    </cofactor>
</comment>
<dbReference type="EMBL" id="FOWR01000003">
    <property type="protein sequence ID" value="SFO81170.1"/>
    <property type="molecule type" value="Genomic_DNA"/>
</dbReference>
<keyword evidence="6" id="KW-0560">Oxidoreductase</keyword>
<dbReference type="SMART" id="SM00702">
    <property type="entry name" value="P4Hc"/>
    <property type="match status" value="1"/>
</dbReference>
<dbReference type="RefSeq" id="WP_017014758.1">
    <property type="nucleotide sequence ID" value="NZ_FOWR01000003.1"/>
</dbReference>
<keyword evidence="3" id="KW-0732">Signal</keyword>
<dbReference type="InterPro" id="IPR005123">
    <property type="entry name" value="Oxoglu/Fe-dep_dioxygenase_dom"/>
</dbReference>
<keyword evidence="5 9" id="KW-0223">Dioxygenase</keyword>
<reference evidence="9 10" key="1">
    <citation type="submission" date="2016-10" db="EMBL/GenBank/DDBJ databases">
        <authorList>
            <person name="de Groot N.N."/>
        </authorList>
    </citation>
    <scope>NUCLEOTIDE SEQUENCE [LARGE SCALE GENOMIC DNA]</scope>
    <source>
        <strain evidence="9 10">DSM 15893</strain>
    </source>
</reference>
<dbReference type="PANTHER" id="PTHR24014">
    <property type="entry name" value="2-OXOGLUTARATE AND IRON-DEPENDENT OXYGENASE DOMAIN-CONTAINING PROTEIN 2"/>
    <property type="match status" value="1"/>
</dbReference>
<name>A0A1I5K813_9GAMM</name>
<gene>
    <name evidence="9" type="ORF">SAMN03084138_00509</name>
</gene>
<dbReference type="OrthoDB" id="255432at2"/>
<keyword evidence="2" id="KW-0479">Metal-binding</keyword>
<dbReference type="Proteomes" id="UP000182692">
    <property type="component" value="Unassembled WGS sequence"/>
</dbReference>
<dbReference type="GO" id="GO:0005506">
    <property type="term" value="F:iron ion binding"/>
    <property type="evidence" value="ECO:0007669"/>
    <property type="project" value="InterPro"/>
</dbReference>
<dbReference type="GO" id="GO:0051213">
    <property type="term" value="F:dioxygenase activity"/>
    <property type="evidence" value="ECO:0007669"/>
    <property type="project" value="UniProtKB-KW"/>
</dbReference>
<accession>A0A1I5K813</accession>
<dbReference type="GeneID" id="35872856"/>
<evidence type="ECO:0000259" key="8">
    <source>
        <dbReference type="PROSITE" id="PS51471"/>
    </source>
</evidence>
<dbReference type="SUPFAM" id="SSF51197">
    <property type="entry name" value="Clavaminate synthase-like"/>
    <property type="match status" value="1"/>
</dbReference>
<evidence type="ECO:0000256" key="3">
    <source>
        <dbReference type="ARBA" id="ARBA00022729"/>
    </source>
</evidence>
<keyword evidence="4" id="KW-0847">Vitamin C</keyword>
<evidence type="ECO:0000313" key="9">
    <source>
        <dbReference type="EMBL" id="SFO81170.1"/>
    </source>
</evidence>
<dbReference type="InterPro" id="IPR044861">
    <property type="entry name" value="IPNS-like_FE2OG_OXY"/>
</dbReference>
<evidence type="ECO:0000256" key="5">
    <source>
        <dbReference type="ARBA" id="ARBA00022964"/>
    </source>
</evidence>
<protein>
    <submittedName>
        <fullName evidence="9">Predicted 2-oxoglutarate-and Fe(II)-dependent dioxygenase YbiX</fullName>
    </submittedName>
</protein>
<evidence type="ECO:0000256" key="6">
    <source>
        <dbReference type="ARBA" id="ARBA00023002"/>
    </source>
</evidence>
<sequence length="313" mass="35469">MTHTVLVKEHTQGSQLQRARALDLPSQEAMLHRDMSVQRFWDENRMLLTDAWKEWEASEKDPLFTIDETLLDAKLRNAVEQAWENPTTETTVADLWEQVSPGVYQAQFFDPARLADLRDYLARVANANIPLRPPYGIALNRHGAMLDQRSEGYLAAPNFQAFYNAILEKYMRPIARLLFPEVMGFDTQTFGFSIQYQPGMDTSLRLHTDASAATMNVNLNLPGEEYTGSELDLYDPATRNVKRVRFEPGVAMIHRGSVPHAAHPITSGTRTNLVFWLYGDRMSIPSPRLQVPAIDAHDRWTVPVAVSDALAPF</sequence>
<proteinExistence type="predicted"/>
<dbReference type="GO" id="GO:0031418">
    <property type="term" value="F:L-ascorbic acid binding"/>
    <property type="evidence" value="ECO:0007669"/>
    <property type="project" value="UniProtKB-KW"/>
</dbReference>
<evidence type="ECO:0000256" key="2">
    <source>
        <dbReference type="ARBA" id="ARBA00022723"/>
    </source>
</evidence>
<dbReference type="Gene3D" id="2.60.120.620">
    <property type="entry name" value="q2cbj1_9rhob like domain"/>
    <property type="match status" value="1"/>
</dbReference>
<dbReference type="PROSITE" id="PS51471">
    <property type="entry name" value="FE2OG_OXY"/>
    <property type="match status" value="1"/>
</dbReference>
<dbReference type="InterPro" id="IPR006620">
    <property type="entry name" value="Pro_4_hyd_alph"/>
</dbReference>
<evidence type="ECO:0000256" key="7">
    <source>
        <dbReference type="ARBA" id="ARBA00023004"/>
    </source>
</evidence>
<dbReference type="PANTHER" id="PTHR24014:SF4">
    <property type="entry name" value="2-OXOGLUTARATE AND IRON-DEPENDENT OXYGENASE DOMAIN-CONTAINING PROTEIN 2"/>
    <property type="match status" value="1"/>
</dbReference>